<comment type="caution">
    <text evidence="3">The sequence shown here is derived from an EMBL/GenBank/DDBJ whole genome shotgun (WGS) entry which is preliminary data.</text>
</comment>
<evidence type="ECO:0000313" key="4">
    <source>
        <dbReference type="Proteomes" id="UP001630127"/>
    </source>
</evidence>
<evidence type="ECO:0000256" key="1">
    <source>
        <dbReference type="SAM" id="MobiDB-lite"/>
    </source>
</evidence>
<sequence>MEPWEEALDLDDSDIPSLLRPCKRLHHQSSIPAATSASTSNTSLSHPILKSCSSHISETLIIQEEPVQPQQQEEEHSCPNSKRRRIIPGPAGAVQSAMVQKSLDREKEHLFSSQTENVNPISTQDYIRRAIENAPEFDDDFSSHPWLSALQFIGTADGVVPSVPLNSINQCANHGKVDQVVAIIKSCTHSIGGLMVTLKDPTGTIGASVHQKVLSESQFAKDFSIGSVLVLQKVAIFSPSKTLHYLNIMPRNLVKVFNKDSGSLTKQSSLAYSVKYVAPGDECFGKAGSPQKRITPENGTSEETIDELPNNIHRRGSLDVIVRIGSGNLLPQSLTCSGSSGLEGNRVDKEPSSLRQDAAEIFYDEAVSEKTRYAEQGFSLDSDRRWKVDNIKEIPLGDGAAKSMMANHVVQGIQEGKSVQKQRQQLVSAALPQWTDEQLVELFACDDDDDGSFF</sequence>
<dbReference type="AlphaFoldDB" id="A0ABD3AD70"/>
<dbReference type="Proteomes" id="UP001630127">
    <property type="component" value="Unassembled WGS sequence"/>
</dbReference>
<dbReference type="Pfam" id="PF15072">
    <property type="entry name" value="HROB"/>
    <property type="match status" value="1"/>
</dbReference>
<gene>
    <name evidence="3" type="ORF">ACH5RR_008451</name>
</gene>
<dbReference type="PANTHER" id="PTHR14523:SF1">
    <property type="entry name" value="HOMOLOGOUS RECOMBINATION OB-FOLD PROTEIN"/>
    <property type="match status" value="1"/>
</dbReference>
<keyword evidence="4" id="KW-1185">Reference proteome</keyword>
<protein>
    <recommendedName>
        <fullName evidence="2">Homologous recombination OB-fold protein OB-fold domain-containing protein</fullName>
    </recommendedName>
</protein>
<evidence type="ECO:0000259" key="2">
    <source>
        <dbReference type="Pfam" id="PF15072"/>
    </source>
</evidence>
<dbReference type="PANTHER" id="PTHR14523">
    <property type="entry name" value="UNCHARACTERIZED PROTEIN C17ORF53 HOMOLOG"/>
    <property type="match status" value="1"/>
</dbReference>
<proteinExistence type="predicted"/>
<accession>A0ABD3AD70</accession>
<dbReference type="InterPro" id="IPR058570">
    <property type="entry name" value="HROB_OB"/>
</dbReference>
<feature type="domain" description="Homologous recombination OB-fold protein OB-fold" evidence="2">
    <location>
        <begin position="176"/>
        <end position="259"/>
    </location>
</feature>
<dbReference type="EMBL" id="JBJUIK010000004">
    <property type="protein sequence ID" value="KAL3529129.1"/>
    <property type="molecule type" value="Genomic_DNA"/>
</dbReference>
<organism evidence="3 4">
    <name type="scientific">Cinchona calisaya</name>
    <dbReference type="NCBI Taxonomy" id="153742"/>
    <lineage>
        <taxon>Eukaryota</taxon>
        <taxon>Viridiplantae</taxon>
        <taxon>Streptophyta</taxon>
        <taxon>Embryophyta</taxon>
        <taxon>Tracheophyta</taxon>
        <taxon>Spermatophyta</taxon>
        <taxon>Magnoliopsida</taxon>
        <taxon>eudicotyledons</taxon>
        <taxon>Gunneridae</taxon>
        <taxon>Pentapetalae</taxon>
        <taxon>asterids</taxon>
        <taxon>lamiids</taxon>
        <taxon>Gentianales</taxon>
        <taxon>Rubiaceae</taxon>
        <taxon>Cinchonoideae</taxon>
        <taxon>Cinchoneae</taxon>
        <taxon>Cinchona</taxon>
    </lineage>
</organism>
<evidence type="ECO:0000313" key="3">
    <source>
        <dbReference type="EMBL" id="KAL3529129.1"/>
    </source>
</evidence>
<feature type="region of interest" description="Disordered" evidence="1">
    <location>
        <begin position="65"/>
        <end position="86"/>
    </location>
</feature>
<name>A0ABD3AD70_9GENT</name>
<dbReference type="InterPro" id="IPR028045">
    <property type="entry name" value="HROB"/>
</dbReference>
<reference evidence="3 4" key="1">
    <citation type="submission" date="2024-11" db="EMBL/GenBank/DDBJ databases">
        <title>A near-complete genome assembly of Cinchona calisaya.</title>
        <authorList>
            <person name="Lian D.C."/>
            <person name="Zhao X.W."/>
            <person name="Wei L."/>
        </authorList>
    </citation>
    <scope>NUCLEOTIDE SEQUENCE [LARGE SCALE GENOMIC DNA]</scope>
    <source>
        <tissue evidence="3">Nenye</tissue>
    </source>
</reference>